<dbReference type="AlphaFoldDB" id="A0AAJ0F943"/>
<proteinExistence type="predicted"/>
<protein>
    <submittedName>
        <fullName evidence="2">Uncharacterized protein</fullName>
    </submittedName>
</protein>
<gene>
    <name evidence="2" type="ORF">QBC47DRAFT_62530</name>
</gene>
<organism evidence="2 3">
    <name type="scientific">Echria macrotheca</name>
    <dbReference type="NCBI Taxonomy" id="438768"/>
    <lineage>
        <taxon>Eukaryota</taxon>
        <taxon>Fungi</taxon>
        <taxon>Dikarya</taxon>
        <taxon>Ascomycota</taxon>
        <taxon>Pezizomycotina</taxon>
        <taxon>Sordariomycetes</taxon>
        <taxon>Sordariomycetidae</taxon>
        <taxon>Sordariales</taxon>
        <taxon>Schizotheciaceae</taxon>
        <taxon>Echria</taxon>
    </lineage>
</organism>
<accession>A0AAJ0F943</accession>
<evidence type="ECO:0000256" key="1">
    <source>
        <dbReference type="SAM" id="MobiDB-lite"/>
    </source>
</evidence>
<dbReference type="EMBL" id="MU839839">
    <property type="protein sequence ID" value="KAK1752759.1"/>
    <property type="molecule type" value="Genomic_DNA"/>
</dbReference>
<evidence type="ECO:0000313" key="2">
    <source>
        <dbReference type="EMBL" id="KAK1752759.1"/>
    </source>
</evidence>
<feature type="compositionally biased region" description="Low complexity" evidence="1">
    <location>
        <begin position="278"/>
        <end position="292"/>
    </location>
</feature>
<name>A0AAJ0F943_9PEZI</name>
<feature type="compositionally biased region" description="Gly residues" evidence="1">
    <location>
        <begin position="267"/>
        <end position="277"/>
    </location>
</feature>
<dbReference type="Proteomes" id="UP001239445">
    <property type="component" value="Unassembled WGS sequence"/>
</dbReference>
<comment type="caution">
    <text evidence="2">The sequence shown here is derived from an EMBL/GenBank/DDBJ whole genome shotgun (WGS) entry which is preliminary data.</text>
</comment>
<keyword evidence="3" id="KW-1185">Reference proteome</keyword>
<feature type="non-terminal residue" evidence="2">
    <location>
        <position position="299"/>
    </location>
</feature>
<feature type="region of interest" description="Disordered" evidence="1">
    <location>
        <begin position="263"/>
        <end position="299"/>
    </location>
</feature>
<reference evidence="2" key="1">
    <citation type="submission" date="2023-06" db="EMBL/GenBank/DDBJ databases">
        <title>Genome-scale phylogeny and comparative genomics of the fungal order Sordariales.</title>
        <authorList>
            <consortium name="Lawrence Berkeley National Laboratory"/>
            <person name="Hensen N."/>
            <person name="Bonometti L."/>
            <person name="Westerberg I."/>
            <person name="Brannstrom I.O."/>
            <person name="Guillou S."/>
            <person name="Cros-Aarteil S."/>
            <person name="Calhoun S."/>
            <person name="Haridas S."/>
            <person name="Kuo A."/>
            <person name="Mondo S."/>
            <person name="Pangilinan J."/>
            <person name="Riley R."/>
            <person name="Labutti K."/>
            <person name="Andreopoulos B."/>
            <person name="Lipzen A."/>
            <person name="Chen C."/>
            <person name="Yanf M."/>
            <person name="Daum C."/>
            <person name="Ng V."/>
            <person name="Clum A."/>
            <person name="Steindorff A."/>
            <person name="Ohm R."/>
            <person name="Martin F."/>
            <person name="Silar P."/>
            <person name="Natvig D."/>
            <person name="Lalanne C."/>
            <person name="Gautier V."/>
            <person name="Ament-Velasquez S.L."/>
            <person name="Kruys A."/>
            <person name="Hutchinson M.I."/>
            <person name="Powell A.J."/>
            <person name="Barry K."/>
            <person name="Miller A.N."/>
            <person name="Grigoriev I.V."/>
            <person name="Debuchy R."/>
            <person name="Gladieux P."/>
            <person name="Thoren M.H."/>
            <person name="Johannesson H."/>
        </authorList>
    </citation>
    <scope>NUCLEOTIDE SEQUENCE</scope>
    <source>
        <strain evidence="2">PSN4</strain>
    </source>
</reference>
<sequence length="299" mass="31943">MATPTPTYPLTQFTPSPTCGIGTSLYLVSKTCYVSAPQLSSITINPPWVTCTAIEAGQPADVRDPNCYQSFSSSVLGPDGTASFFSACPVGYTTASYLSFYPFYRTTTVTQSEMATDVQGQVVYCCPSAAGGVEAEFAFRDDEEVPFRVVDGDGQEWRGNSYLLPRCRATGGVKGLEGRTVTLTGYSDTQGWERRMRRQVQTEGLVTEVWDVTRHVYAAAESFYRTVFGDGHTCFGNCTRYWREGYTSPEGVVTFPTGVERSVEGGRTAGGGEGGGTTATATGTGAVAETVVPASSASR</sequence>
<evidence type="ECO:0000313" key="3">
    <source>
        <dbReference type="Proteomes" id="UP001239445"/>
    </source>
</evidence>